<evidence type="ECO:0000313" key="2">
    <source>
        <dbReference type="EMBL" id="ETE71767.1"/>
    </source>
</evidence>
<feature type="non-terminal residue" evidence="2">
    <location>
        <position position="1"/>
    </location>
</feature>
<keyword evidence="1" id="KW-0472">Membrane</keyword>
<protein>
    <submittedName>
        <fullName evidence="2">Transmembrane protein 68</fullName>
    </submittedName>
</protein>
<feature type="non-terminal residue" evidence="2">
    <location>
        <position position="165"/>
    </location>
</feature>
<dbReference type="Proteomes" id="UP000018936">
    <property type="component" value="Unassembled WGS sequence"/>
</dbReference>
<comment type="caution">
    <text evidence="2">The sequence shown here is derived from an EMBL/GenBank/DDBJ whole genome shotgun (WGS) entry which is preliminary data.</text>
</comment>
<keyword evidence="1 2" id="KW-0812">Transmembrane</keyword>
<name>V8PCZ4_OPHHA</name>
<keyword evidence="1" id="KW-1133">Transmembrane helix</keyword>
<evidence type="ECO:0000313" key="3">
    <source>
        <dbReference type="Proteomes" id="UP000018936"/>
    </source>
</evidence>
<organism evidence="2 3">
    <name type="scientific">Ophiophagus hannah</name>
    <name type="common">King cobra</name>
    <name type="synonym">Naja hannah</name>
    <dbReference type="NCBI Taxonomy" id="8665"/>
    <lineage>
        <taxon>Eukaryota</taxon>
        <taxon>Metazoa</taxon>
        <taxon>Chordata</taxon>
        <taxon>Craniata</taxon>
        <taxon>Vertebrata</taxon>
        <taxon>Euteleostomi</taxon>
        <taxon>Lepidosauria</taxon>
        <taxon>Squamata</taxon>
        <taxon>Bifurcata</taxon>
        <taxon>Unidentata</taxon>
        <taxon>Episquamata</taxon>
        <taxon>Toxicofera</taxon>
        <taxon>Serpentes</taxon>
        <taxon>Colubroidea</taxon>
        <taxon>Elapidae</taxon>
        <taxon>Elapinae</taxon>
        <taxon>Ophiophagus</taxon>
    </lineage>
</organism>
<evidence type="ECO:0000256" key="1">
    <source>
        <dbReference type="SAM" id="Phobius"/>
    </source>
</evidence>
<dbReference type="EMBL" id="AZIM01000315">
    <property type="protein sequence ID" value="ETE71767.1"/>
    <property type="molecule type" value="Genomic_DNA"/>
</dbReference>
<feature type="transmembrane region" description="Helical" evidence="1">
    <location>
        <begin position="44"/>
        <end position="75"/>
    </location>
</feature>
<keyword evidence="3" id="KW-1185">Reference proteome</keyword>
<dbReference type="AlphaFoldDB" id="V8PCZ4"/>
<gene>
    <name evidence="2" type="primary">TMEM68</name>
    <name evidence="2" type="ORF">L345_02409</name>
</gene>
<proteinExistence type="predicted"/>
<reference evidence="2 3" key="1">
    <citation type="journal article" date="2013" name="Proc. Natl. Acad. Sci. U.S.A.">
        <title>The king cobra genome reveals dynamic gene evolution and adaptation in the snake venom system.</title>
        <authorList>
            <person name="Vonk F.J."/>
            <person name="Casewell N.R."/>
            <person name="Henkel C.V."/>
            <person name="Heimberg A.M."/>
            <person name="Jansen H.J."/>
            <person name="McCleary R.J."/>
            <person name="Kerkkamp H.M."/>
            <person name="Vos R.A."/>
            <person name="Guerreiro I."/>
            <person name="Calvete J.J."/>
            <person name="Wuster W."/>
            <person name="Woods A.E."/>
            <person name="Logan J.M."/>
            <person name="Harrison R.A."/>
            <person name="Castoe T.A."/>
            <person name="de Koning A.P."/>
            <person name="Pollock D.D."/>
            <person name="Yandell M."/>
            <person name="Calderon D."/>
            <person name="Renjifo C."/>
            <person name="Currier R.B."/>
            <person name="Salgado D."/>
            <person name="Pla D."/>
            <person name="Sanz L."/>
            <person name="Hyder A.S."/>
            <person name="Ribeiro J.M."/>
            <person name="Arntzen J.W."/>
            <person name="van den Thillart G.E."/>
            <person name="Boetzer M."/>
            <person name="Pirovano W."/>
            <person name="Dirks R.P."/>
            <person name="Spaink H.P."/>
            <person name="Duboule D."/>
            <person name="McGlinn E."/>
            <person name="Kini R.M."/>
            <person name="Richardson M.K."/>
        </authorList>
    </citation>
    <scope>NUCLEOTIDE SEQUENCE</scope>
    <source>
        <tissue evidence="2">Blood</tissue>
    </source>
</reference>
<accession>V8PCZ4</accession>
<dbReference type="OrthoDB" id="44277at2759"/>
<sequence length="165" mass="19250">MNEWKTTMLNTSEYDSMTWFLHMLKDWIGFGYLEDFVNSVLQPLLILLVFFLLTYYVSSGIVLICYACTFCLYIWKKKYNIKGDVYNELWNKPKQRIANLVTLCGKIWHGCIEGKQTFCADILKRGYLLGIVPGGLREQNFSNENYNLEWSTHSGFAKVALKNKV</sequence>